<comment type="caution">
    <text evidence="1">The sequence shown here is derived from an EMBL/GenBank/DDBJ whole genome shotgun (WGS) entry which is preliminary data.</text>
</comment>
<dbReference type="Proteomes" id="UP001619887">
    <property type="component" value="Unassembled WGS sequence"/>
</dbReference>
<evidence type="ECO:0000313" key="2">
    <source>
        <dbReference type="Proteomes" id="UP001619887"/>
    </source>
</evidence>
<reference evidence="1 2" key="2">
    <citation type="journal article" date="2024" name="G3 (Bethesda)">
        <title>The genome of the cryopelagic Antarctic bald notothen, Trematomus borchgrevinki.</title>
        <authorList>
            <person name="Rayamajhi N."/>
            <person name="Rivera-Colon A.G."/>
            <person name="Minhas B.F."/>
            <person name="Cheng C.C."/>
            <person name="Catchen J.M."/>
        </authorList>
    </citation>
    <scope>NUCLEOTIDE SEQUENCE [LARGE SCALE GENOMIC DNA]</scope>
    <source>
        <strain evidence="1">AGRC-2024</strain>
    </source>
</reference>
<keyword evidence="2" id="KW-1185">Reference proteome</keyword>
<organism evidence="1 2">
    <name type="scientific">Pagothenia borchgrevinki</name>
    <name type="common">Bald rockcod</name>
    <name type="synonym">Trematomus borchgrevinki</name>
    <dbReference type="NCBI Taxonomy" id="8213"/>
    <lineage>
        <taxon>Eukaryota</taxon>
        <taxon>Metazoa</taxon>
        <taxon>Chordata</taxon>
        <taxon>Craniata</taxon>
        <taxon>Vertebrata</taxon>
        <taxon>Euteleostomi</taxon>
        <taxon>Actinopterygii</taxon>
        <taxon>Neopterygii</taxon>
        <taxon>Teleostei</taxon>
        <taxon>Neoteleostei</taxon>
        <taxon>Acanthomorphata</taxon>
        <taxon>Eupercaria</taxon>
        <taxon>Perciformes</taxon>
        <taxon>Notothenioidei</taxon>
        <taxon>Nototheniidae</taxon>
        <taxon>Pagothenia</taxon>
    </lineage>
</organism>
<reference evidence="1 2" key="1">
    <citation type="journal article" date="2022" name="G3 (Bethesda)">
        <title>Evaluating Illumina-, Nanopore-, and PacBio-based genome assembly strategies with the bald notothen, Trematomus borchgrevinki.</title>
        <authorList>
            <person name="Rayamajhi N."/>
            <person name="Cheng C.C."/>
            <person name="Catchen J.M."/>
        </authorList>
    </citation>
    <scope>NUCLEOTIDE SEQUENCE [LARGE SCALE GENOMIC DNA]</scope>
    <source>
        <strain evidence="1">AGRC-2024</strain>
    </source>
</reference>
<gene>
    <name evidence="1" type="ORF">OYC64_010083</name>
</gene>
<evidence type="ECO:0000313" key="1">
    <source>
        <dbReference type="EMBL" id="KAL3062100.1"/>
    </source>
</evidence>
<accession>A0ABD2H7M6</accession>
<dbReference type="EMBL" id="JBIYXZ010002072">
    <property type="protein sequence ID" value="KAL3062100.1"/>
    <property type="molecule type" value="Genomic_DNA"/>
</dbReference>
<name>A0ABD2H7M6_PAGBO</name>
<protein>
    <submittedName>
        <fullName evidence="1">Uncharacterized protein</fullName>
    </submittedName>
</protein>
<proteinExistence type="predicted"/>
<dbReference type="AlphaFoldDB" id="A0ABD2H7M6"/>
<sequence length="130" mass="15589">MLSRRRRRLRSLNKRIGRRKAHAMDMFRRRTAEDDDRYHAQRTAMICEYYGTRRVPRSLCVNNRTSAWWEKVVPTYTNVQWIKDFRMSKGSFQLLCIRLEATLGRRNTNYRECVPVPKKLLGGKTRAQPL</sequence>